<feature type="compositionally biased region" description="Low complexity" evidence="1">
    <location>
        <begin position="78"/>
        <end position="117"/>
    </location>
</feature>
<evidence type="ECO:0000256" key="1">
    <source>
        <dbReference type="SAM" id="MobiDB-lite"/>
    </source>
</evidence>
<evidence type="ECO:0000313" key="2">
    <source>
        <dbReference type="EMBL" id="MBB2987283.1"/>
    </source>
</evidence>
<dbReference type="InterPro" id="IPR028037">
    <property type="entry name" value="Antitoxin_Rv0909/MT0933"/>
</dbReference>
<feature type="region of interest" description="Disordered" evidence="1">
    <location>
        <begin position="72"/>
        <end position="159"/>
    </location>
</feature>
<comment type="caution">
    <text evidence="2">The sequence shown here is derived from an EMBL/GenBank/DDBJ whole genome shotgun (WGS) entry which is preliminary data.</text>
</comment>
<proteinExistence type="predicted"/>
<gene>
    <name evidence="2" type="ORF">FHW14_002466</name>
</gene>
<evidence type="ECO:0000313" key="3">
    <source>
        <dbReference type="Proteomes" id="UP000590811"/>
    </source>
</evidence>
<dbReference type="RefSeq" id="WP_184510491.1">
    <property type="nucleotide sequence ID" value="NZ_JACHVT010000005.1"/>
</dbReference>
<reference evidence="2 3" key="1">
    <citation type="submission" date="2020-08" db="EMBL/GenBank/DDBJ databases">
        <title>Genomic Encyclopedia of Type Strains, Phase IV (KMG-V): Genome sequencing to study the core and pangenomes of soil and plant-associated prokaryotes.</title>
        <authorList>
            <person name="Whitman W."/>
        </authorList>
    </citation>
    <scope>NUCLEOTIDE SEQUENCE [LARGE SCALE GENOMIC DNA]</scope>
    <source>
        <strain evidence="2 3">B3ACCR2</strain>
    </source>
</reference>
<protein>
    <recommendedName>
        <fullName evidence="4">Antitoxin protein of toxin-antitoxin system</fullName>
    </recommendedName>
</protein>
<dbReference type="EMBL" id="JACHVT010000005">
    <property type="protein sequence ID" value="MBB2987283.1"/>
    <property type="molecule type" value="Genomic_DNA"/>
</dbReference>
<name>A0A839PW33_9MICO</name>
<dbReference type="Proteomes" id="UP000590811">
    <property type="component" value="Unassembled WGS sequence"/>
</dbReference>
<feature type="region of interest" description="Disordered" evidence="1">
    <location>
        <begin position="1"/>
        <end position="32"/>
    </location>
</feature>
<evidence type="ECO:0008006" key="4">
    <source>
        <dbReference type="Google" id="ProtNLM"/>
    </source>
</evidence>
<accession>A0A839PW33</accession>
<sequence>MSFLDKMKQKADEMGLTEKAEQAREKAASLTAENREKIDGVVDKAGAAIDQRTEGKYTDKIAKAKEQIGKGVDKVAEGDTAPGTPGAAGAAGATGAGMTDAGVTPSSVNPPEVSEPVAGHDLPPETAPRTDPLANPVTDPLTEGPPASDPLAPQPPAGA</sequence>
<organism evidence="2 3">
    <name type="scientific">Terracoccus luteus</name>
    <dbReference type="NCBI Taxonomy" id="53356"/>
    <lineage>
        <taxon>Bacteria</taxon>
        <taxon>Bacillati</taxon>
        <taxon>Actinomycetota</taxon>
        <taxon>Actinomycetes</taxon>
        <taxon>Micrococcales</taxon>
        <taxon>Intrasporangiaceae</taxon>
        <taxon>Terracoccus</taxon>
    </lineage>
</organism>
<dbReference type="AlphaFoldDB" id="A0A839PW33"/>
<dbReference type="Pfam" id="PF14013">
    <property type="entry name" value="MT0933_antitox"/>
    <property type="match status" value="1"/>
</dbReference>